<dbReference type="PROSITE" id="PS50863">
    <property type="entry name" value="B3"/>
    <property type="match status" value="2"/>
</dbReference>
<comment type="subcellular location">
    <subcellularLocation>
        <location evidence="1">Nucleus</location>
    </subcellularLocation>
</comment>
<keyword evidence="2" id="KW-0805">Transcription regulation</keyword>
<dbReference type="CDD" id="cd10017">
    <property type="entry name" value="B3_DNA"/>
    <property type="match status" value="2"/>
</dbReference>
<dbReference type="EMBL" id="JAGGNH010000005">
    <property type="protein sequence ID" value="KAJ0971428.1"/>
    <property type="molecule type" value="Genomic_DNA"/>
</dbReference>
<evidence type="ECO:0000256" key="4">
    <source>
        <dbReference type="ARBA" id="ARBA00023163"/>
    </source>
</evidence>
<evidence type="ECO:0000256" key="5">
    <source>
        <dbReference type="ARBA" id="ARBA00023242"/>
    </source>
</evidence>
<accession>A0A9D5CE12</accession>
<comment type="caution">
    <text evidence="8">The sequence shown here is derived from an EMBL/GenBank/DDBJ whole genome shotgun (WGS) entry which is preliminary data.</text>
</comment>
<sequence>MHITYLTSMNRRRKASQSPGRRPSPARTRNPVERRGNEKLYKFQNSKKPKNFFFDGSLLEMERKPHFFKVLLGDFSQRLKIPVEFMKNILNEASKRVTLQGPSGNSWHADFSKTSKDTFLCGGWADFAKDHALREFDFLVFRYDGDFHFTVMIFDRTACEREDLFTTIPNKRHNEGKDIPGRPVTSSTDVGSHLWTAIKKEFQEDNVSPLGPAVVQGNCSTHSETHKDAKIKPECDEPLIEMISLSSEANKKSCSCKRRHVTEDRRLQAQEAAYTFTSKFPFTVVCMRQSHVYTLKLPRAFSRNHLPRERTTMIIKDPNRKSWEVTYIAPQGDCDRLSGGWLAFYRANNLKNGDFCVFELVKPLEFNVHIFR</sequence>
<evidence type="ECO:0000256" key="1">
    <source>
        <dbReference type="ARBA" id="ARBA00004123"/>
    </source>
</evidence>
<evidence type="ECO:0000313" key="8">
    <source>
        <dbReference type="EMBL" id="KAJ0971428.1"/>
    </source>
</evidence>
<proteinExistence type="predicted"/>
<dbReference type="InterPro" id="IPR003340">
    <property type="entry name" value="B3_DNA-bd"/>
</dbReference>
<keyword evidence="4" id="KW-0804">Transcription</keyword>
<dbReference type="SUPFAM" id="SSF101936">
    <property type="entry name" value="DNA-binding pseudobarrel domain"/>
    <property type="match status" value="2"/>
</dbReference>
<evidence type="ECO:0000313" key="9">
    <source>
        <dbReference type="Proteomes" id="UP001085076"/>
    </source>
</evidence>
<dbReference type="InterPro" id="IPR015300">
    <property type="entry name" value="DNA-bd_pseudobarrel_sf"/>
</dbReference>
<dbReference type="PANTHER" id="PTHR31391:SF106">
    <property type="entry name" value="B3 DOMAIN-CONTAINING PROTEIN OS01G0723500"/>
    <property type="match status" value="1"/>
</dbReference>
<dbReference type="PANTHER" id="PTHR31391">
    <property type="entry name" value="B3 DOMAIN-CONTAINING PROTEIN OS11G0197600-RELATED"/>
    <property type="match status" value="1"/>
</dbReference>
<reference evidence="8" key="1">
    <citation type="submission" date="2021-03" db="EMBL/GenBank/DDBJ databases">
        <authorList>
            <person name="Li Z."/>
            <person name="Yang C."/>
        </authorList>
    </citation>
    <scope>NUCLEOTIDE SEQUENCE</scope>
    <source>
        <strain evidence="8">Dzin_1.0</strain>
        <tissue evidence="8">Leaf</tissue>
    </source>
</reference>
<dbReference type="InterPro" id="IPR044837">
    <property type="entry name" value="REM16-like"/>
</dbReference>
<dbReference type="GO" id="GO:0003677">
    <property type="term" value="F:DNA binding"/>
    <property type="evidence" value="ECO:0007669"/>
    <property type="project" value="UniProtKB-KW"/>
</dbReference>
<dbReference type="Pfam" id="PF02362">
    <property type="entry name" value="B3"/>
    <property type="match status" value="2"/>
</dbReference>
<evidence type="ECO:0000259" key="7">
    <source>
        <dbReference type="PROSITE" id="PS50863"/>
    </source>
</evidence>
<organism evidence="8 9">
    <name type="scientific">Dioscorea zingiberensis</name>
    <dbReference type="NCBI Taxonomy" id="325984"/>
    <lineage>
        <taxon>Eukaryota</taxon>
        <taxon>Viridiplantae</taxon>
        <taxon>Streptophyta</taxon>
        <taxon>Embryophyta</taxon>
        <taxon>Tracheophyta</taxon>
        <taxon>Spermatophyta</taxon>
        <taxon>Magnoliopsida</taxon>
        <taxon>Liliopsida</taxon>
        <taxon>Dioscoreales</taxon>
        <taxon>Dioscoreaceae</taxon>
        <taxon>Dioscorea</taxon>
    </lineage>
</organism>
<dbReference type="GO" id="GO:0005634">
    <property type="term" value="C:nucleus"/>
    <property type="evidence" value="ECO:0007669"/>
    <property type="project" value="UniProtKB-SubCell"/>
</dbReference>
<keyword evidence="3" id="KW-0238">DNA-binding</keyword>
<evidence type="ECO:0000256" key="6">
    <source>
        <dbReference type="SAM" id="MobiDB-lite"/>
    </source>
</evidence>
<dbReference type="SMART" id="SM01019">
    <property type="entry name" value="B3"/>
    <property type="match status" value="2"/>
</dbReference>
<gene>
    <name evidence="8" type="ORF">J5N97_019387</name>
</gene>
<keyword evidence="9" id="KW-1185">Reference proteome</keyword>
<name>A0A9D5CE12_9LILI</name>
<feature type="domain" description="TF-B3" evidence="7">
    <location>
        <begin position="280"/>
        <end position="372"/>
    </location>
</feature>
<dbReference type="AlphaFoldDB" id="A0A9D5CE12"/>
<feature type="domain" description="TF-B3" evidence="7">
    <location>
        <begin position="64"/>
        <end position="157"/>
    </location>
</feature>
<reference evidence="8" key="2">
    <citation type="journal article" date="2022" name="Hortic Res">
        <title>The genome of Dioscorea zingiberensis sheds light on the biosynthesis, origin and evolution of the medicinally important diosgenin saponins.</title>
        <authorList>
            <person name="Li Y."/>
            <person name="Tan C."/>
            <person name="Li Z."/>
            <person name="Guo J."/>
            <person name="Li S."/>
            <person name="Chen X."/>
            <person name="Wang C."/>
            <person name="Dai X."/>
            <person name="Yang H."/>
            <person name="Song W."/>
            <person name="Hou L."/>
            <person name="Xu J."/>
            <person name="Tong Z."/>
            <person name="Xu A."/>
            <person name="Yuan X."/>
            <person name="Wang W."/>
            <person name="Yang Q."/>
            <person name="Chen L."/>
            <person name="Sun Z."/>
            <person name="Wang K."/>
            <person name="Pan B."/>
            <person name="Chen J."/>
            <person name="Bao Y."/>
            <person name="Liu F."/>
            <person name="Qi X."/>
            <person name="Gang D.R."/>
            <person name="Wen J."/>
            <person name="Li J."/>
        </authorList>
    </citation>
    <scope>NUCLEOTIDE SEQUENCE</scope>
    <source>
        <strain evidence="8">Dzin_1.0</strain>
    </source>
</reference>
<evidence type="ECO:0000256" key="2">
    <source>
        <dbReference type="ARBA" id="ARBA00023015"/>
    </source>
</evidence>
<protein>
    <recommendedName>
        <fullName evidence="7">TF-B3 domain-containing protein</fullName>
    </recommendedName>
</protein>
<keyword evidence="5" id="KW-0539">Nucleus</keyword>
<feature type="region of interest" description="Disordered" evidence="6">
    <location>
        <begin position="1"/>
        <end position="36"/>
    </location>
</feature>
<dbReference type="OrthoDB" id="1666376at2759"/>
<evidence type="ECO:0000256" key="3">
    <source>
        <dbReference type="ARBA" id="ARBA00023125"/>
    </source>
</evidence>
<dbReference type="Gene3D" id="2.40.330.10">
    <property type="entry name" value="DNA-binding pseudobarrel domain"/>
    <property type="match status" value="2"/>
</dbReference>
<dbReference type="Proteomes" id="UP001085076">
    <property type="component" value="Miscellaneous, Linkage group lg05"/>
</dbReference>